<name>A0ABS0SVW1_9CAUL</name>
<gene>
    <name evidence="2" type="ORF">I4Q42_08295</name>
</gene>
<evidence type="ECO:0000256" key="1">
    <source>
        <dbReference type="SAM" id="SignalP"/>
    </source>
</evidence>
<dbReference type="Proteomes" id="UP000639859">
    <property type="component" value="Unassembled WGS sequence"/>
</dbReference>
<accession>A0ABS0SVW1</accession>
<evidence type="ECO:0008006" key="4">
    <source>
        <dbReference type="Google" id="ProtNLM"/>
    </source>
</evidence>
<feature type="chain" id="PRO_5045165808" description="DUF4968 domain-containing protein" evidence="1">
    <location>
        <begin position="24"/>
        <end position="215"/>
    </location>
</feature>
<dbReference type="EMBL" id="JADWOX010000004">
    <property type="protein sequence ID" value="MBI1683664.1"/>
    <property type="molecule type" value="Genomic_DNA"/>
</dbReference>
<comment type="caution">
    <text evidence="2">The sequence shown here is derived from an EMBL/GenBank/DDBJ whole genome shotgun (WGS) entry which is preliminary data.</text>
</comment>
<protein>
    <recommendedName>
        <fullName evidence="4">DUF4968 domain-containing protein</fullName>
    </recommendedName>
</protein>
<keyword evidence="1" id="KW-0732">Signal</keyword>
<proteinExistence type="predicted"/>
<sequence>MTKTHLLALTTIAGLALAGAAVAETVKLPAKQTALGVDHFHAQTQVLDDPLDIETVVSTERGFQTGKGMFRMPSNDNHLRAVVDKRTGAVRYEVRQTLTYQGSLRGYGQGAVAYQTSAFPVQAPVTKIRDNEGQCFLFEAPELCREELSFSVSETELRKLAVQPAAWGFKFKSDKGFEHRTAITPAEIAGLLKAVDGYRATLPAVQAEADTAAGG</sequence>
<organism evidence="2 3">
    <name type="scientific">Caulobacter hibisci</name>
    <dbReference type="NCBI Taxonomy" id="2035993"/>
    <lineage>
        <taxon>Bacteria</taxon>
        <taxon>Pseudomonadati</taxon>
        <taxon>Pseudomonadota</taxon>
        <taxon>Alphaproteobacteria</taxon>
        <taxon>Caulobacterales</taxon>
        <taxon>Caulobacteraceae</taxon>
        <taxon>Caulobacter</taxon>
    </lineage>
</organism>
<dbReference type="RefSeq" id="WP_198575598.1">
    <property type="nucleotide sequence ID" value="NZ_JADWOX010000004.1"/>
</dbReference>
<keyword evidence="3" id="KW-1185">Reference proteome</keyword>
<reference evidence="2 3" key="1">
    <citation type="submission" date="2020-11" db="EMBL/GenBank/DDBJ databases">
        <title>genome sequence of strain KACC 18849.</title>
        <authorList>
            <person name="Gao J."/>
            <person name="Zhang X."/>
        </authorList>
    </citation>
    <scope>NUCLEOTIDE SEQUENCE [LARGE SCALE GENOMIC DNA]</scope>
    <source>
        <strain evidence="2 3">KACC 18849</strain>
    </source>
</reference>
<feature type="signal peptide" evidence="1">
    <location>
        <begin position="1"/>
        <end position="23"/>
    </location>
</feature>
<evidence type="ECO:0000313" key="3">
    <source>
        <dbReference type="Proteomes" id="UP000639859"/>
    </source>
</evidence>
<evidence type="ECO:0000313" key="2">
    <source>
        <dbReference type="EMBL" id="MBI1683664.1"/>
    </source>
</evidence>